<accession>A0A0K2U281</accession>
<name>A0A0K2U281_LEPSM</name>
<dbReference type="EMBL" id="HACA01014849">
    <property type="protein sequence ID" value="CDW32210.1"/>
    <property type="molecule type" value="Transcribed_RNA"/>
</dbReference>
<dbReference type="AlphaFoldDB" id="A0A0K2U281"/>
<reference evidence="1" key="1">
    <citation type="submission" date="2014-05" db="EMBL/GenBank/DDBJ databases">
        <authorList>
            <person name="Chronopoulou M."/>
        </authorList>
    </citation>
    <scope>NUCLEOTIDE SEQUENCE</scope>
    <source>
        <tissue evidence="1">Whole organism</tissue>
    </source>
</reference>
<protein>
    <submittedName>
        <fullName evidence="1">Uncharacterized protein</fullName>
    </submittedName>
</protein>
<organism evidence="1">
    <name type="scientific">Lepeophtheirus salmonis</name>
    <name type="common">Salmon louse</name>
    <name type="synonym">Caligus salmonis</name>
    <dbReference type="NCBI Taxonomy" id="72036"/>
    <lineage>
        <taxon>Eukaryota</taxon>
        <taxon>Metazoa</taxon>
        <taxon>Ecdysozoa</taxon>
        <taxon>Arthropoda</taxon>
        <taxon>Crustacea</taxon>
        <taxon>Multicrustacea</taxon>
        <taxon>Hexanauplia</taxon>
        <taxon>Copepoda</taxon>
        <taxon>Siphonostomatoida</taxon>
        <taxon>Caligidae</taxon>
        <taxon>Lepeophtheirus</taxon>
    </lineage>
</organism>
<evidence type="ECO:0000313" key="1">
    <source>
        <dbReference type="EMBL" id="CDW32210.1"/>
    </source>
</evidence>
<proteinExistence type="predicted"/>
<sequence>MHHFLGLTLKTYFLKILTIWKHTYTLIYKIGQDG</sequence>